<dbReference type="EC" id="2.3.1.-" evidence="2"/>
<sequence length="171" mass="18559">MQIRNASPEDYAQIRSVLDAAFRQPDEGVIVEALRADDADSLELVADHHGDIIGAVMYSPASCDLDSGEVLRGLGLGPVAVHPDYQDKGIGTALIETAMDSLKHLPVRFFCVLGEPDYYARFGFSPAIERGWKWEADDGSIPEMAQAFQIIIPHPVTPGPGIIRYHPAFGG</sequence>
<proteinExistence type="predicted"/>
<comment type="caution">
    <text evidence="2">The sequence shown here is derived from an EMBL/GenBank/DDBJ whole genome shotgun (WGS) entry which is preliminary data.</text>
</comment>
<dbReference type="Proteomes" id="UP001354971">
    <property type="component" value="Unassembled WGS sequence"/>
</dbReference>
<dbReference type="PANTHER" id="PTHR43617">
    <property type="entry name" value="L-AMINO ACID N-ACETYLTRANSFERASE"/>
    <property type="match status" value="1"/>
</dbReference>
<dbReference type="Gene3D" id="3.40.630.30">
    <property type="match status" value="1"/>
</dbReference>
<dbReference type="PROSITE" id="PS51186">
    <property type="entry name" value="GNAT"/>
    <property type="match status" value="1"/>
</dbReference>
<evidence type="ECO:0000259" key="1">
    <source>
        <dbReference type="PROSITE" id="PS51186"/>
    </source>
</evidence>
<reference evidence="2 3" key="1">
    <citation type="submission" date="2024-01" db="EMBL/GenBank/DDBJ databases">
        <title>Hyphobacterium bacterium isolated from marine sediment.</title>
        <authorList>
            <person name="Zhao S."/>
        </authorList>
    </citation>
    <scope>NUCLEOTIDE SEQUENCE [LARGE SCALE GENOMIC DNA]</scope>
    <source>
        <strain evidence="3">HN65</strain>
    </source>
</reference>
<keyword evidence="2" id="KW-0808">Transferase</keyword>
<keyword evidence="3" id="KW-1185">Reference proteome</keyword>
<dbReference type="InterPro" id="IPR000182">
    <property type="entry name" value="GNAT_dom"/>
</dbReference>
<dbReference type="SUPFAM" id="SSF55729">
    <property type="entry name" value="Acyl-CoA N-acyltransferases (Nat)"/>
    <property type="match status" value="1"/>
</dbReference>
<dbReference type="GO" id="GO:0016746">
    <property type="term" value="F:acyltransferase activity"/>
    <property type="evidence" value="ECO:0007669"/>
    <property type="project" value="UniProtKB-KW"/>
</dbReference>
<feature type="domain" description="N-acetyltransferase" evidence="1">
    <location>
        <begin position="1"/>
        <end position="155"/>
    </location>
</feature>
<keyword evidence="2" id="KW-0012">Acyltransferase</keyword>
<dbReference type="PANTHER" id="PTHR43617:SF2">
    <property type="entry name" value="UPF0039 PROTEIN SLL0451"/>
    <property type="match status" value="1"/>
</dbReference>
<organism evidence="2 3">
    <name type="scientific">Hyphobacterium lacteum</name>
    <dbReference type="NCBI Taxonomy" id="3116575"/>
    <lineage>
        <taxon>Bacteria</taxon>
        <taxon>Pseudomonadati</taxon>
        <taxon>Pseudomonadota</taxon>
        <taxon>Alphaproteobacteria</taxon>
        <taxon>Maricaulales</taxon>
        <taxon>Maricaulaceae</taxon>
        <taxon>Hyphobacterium</taxon>
    </lineage>
</organism>
<dbReference type="Pfam" id="PF13527">
    <property type="entry name" value="Acetyltransf_9"/>
    <property type="match status" value="1"/>
</dbReference>
<accession>A0ABU7LSJ6</accession>
<dbReference type="RefSeq" id="WP_330199543.1">
    <property type="nucleotide sequence ID" value="NZ_JAZDRP010000006.1"/>
</dbReference>
<name>A0ABU7LSJ6_9PROT</name>
<dbReference type="InterPro" id="IPR016181">
    <property type="entry name" value="Acyl_CoA_acyltransferase"/>
</dbReference>
<gene>
    <name evidence="2" type="ORF">V0U79_10910</name>
</gene>
<protein>
    <submittedName>
        <fullName evidence="2">N-acetyltransferase</fullName>
        <ecNumber evidence="2">2.3.1.-</ecNumber>
    </submittedName>
</protein>
<dbReference type="EMBL" id="JAZDRP010000006">
    <property type="protein sequence ID" value="MEE2526881.1"/>
    <property type="molecule type" value="Genomic_DNA"/>
</dbReference>
<dbReference type="InterPro" id="IPR050276">
    <property type="entry name" value="MshD_Acetyltransferase"/>
</dbReference>
<evidence type="ECO:0000313" key="3">
    <source>
        <dbReference type="Proteomes" id="UP001354971"/>
    </source>
</evidence>
<dbReference type="CDD" id="cd04301">
    <property type="entry name" value="NAT_SF"/>
    <property type="match status" value="1"/>
</dbReference>
<evidence type="ECO:0000313" key="2">
    <source>
        <dbReference type="EMBL" id="MEE2526881.1"/>
    </source>
</evidence>